<name>A0A2T7CT39_9POAL</name>
<feature type="compositionally biased region" description="Basic residues" evidence="1">
    <location>
        <begin position="1"/>
        <end position="10"/>
    </location>
</feature>
<feature type="compositionally biased region" description="Acidic residues" evidence="1">
    <location>
        <begin position="112"/>
        <end position="123"/>
    </location>
</feature>
<dbReference type="Proteomes" id="UP000244336">
    <property type="component" value="Chromosome 7"/>
</dbReference>
<dbReference type="Gramene" id="PUZ46517">
    <property type="protein sequence ID" value="PUZ46517"/>
    <property type="gene ID" value="GQ55_7G086000"/>
</dbReference>
<keyword evidence="3" id="KW-1185">Reference proteome</keyword>
<accession>A0A2T7CT39</accession>
<proteinExistence type="predicted"/>
<feature type="region of interest" description="Disordered" evidence="1">
    <location>
        <begin position="96"/>
        <end position="123"/>
    </location>
</feature>
<organism evidence="2 3">
    <name type="scientific">Panicum hallii var. hallii</name>
    <dbReference type="NCBI Taxonomy" id="1504633"/>
    <lineage>
        <taxon>Eukaryota</taxon>
        <taxon>Viridiplantae</taxon>
        <taxon>Streptophyta</taxon>
        <taxon>Embryophyta</taxon>
        <taxon>Tracheophyta</taxon>
        <taxon>Spermatophyta</taxon>
        <taxon>Magnoliopsida</taxon>
        <taxon>Liliopsida</taxon>
        <taxon>Poales</taxon>
        <taxon>Poaceae</taxon>
        <taxon>PACMAD clade</taxon>
        <taxon>Panicoideae</taxon>
        <taxon>Panicodae</taxon>
        <taxon>Paniceae</taxon>
        <taxon>Panicinae</taxon>
        <taxon>Panicum</taxon>
        <taxon>Panicum sect. Panicum</taxon>
    </lineage>
</organism>
<feature type="compositionally biased region" description="Low complexity" evidence="1">
    <location>
        <begin position="20"/>
        <end position="32"/>
    </location>
</feature>
<dbReference type="EMBL" id="CM009755">
    <property type="protein sequence ID" value="PUZ46517.1"/>
    <property type="molecule type" value="Genomic_DNA"/>
</dbReference>
<evidence type="ECO:0000313" key="2">
    <source>
        <dbReference type="EMBL" id="PUZ46517.1"/>
    </source>
</evidence>
<reference evidence="2 3" key="1">
    <citation type="submission" date="2018-04" db="EMBL/GenBank/DDBJ databases">
        <title>WGS assembly of Panicum hallii var. hallii HAL2.</title>
        <authorList>
            <person name="Lovell J."/>
            <person name="Jenkins J."/>
            <person name="Lowry D."/>
            <person name="Mamidi S."/>
            <person name="Sreedasyam A."/>
            <person name="Weng X."/>
            <person name="Barry K."/>
            <person name="Bonette J."/>
            <person name="Campitelli B."/>
            <person name="Daum C."/>
            <person name="Gordon S."/>
            <person name="Gould B."/>
            <person name="Lipzen A."/>
            <person name="MacQueen A."/>
            <person name="Palacio-Mejia J."/>
            <person name="Plott C."/>
            <person name="Shakirov E."/>
            <person name="Shu S."/>
            <person name="Yoshinaga Y."/>
            <person name="Zane M."/>
            <person name="Rokhsar D."/>
            <person name="Grimwood J."/>
            <person name="Schmutz J."/>
            <person name="Juenger T."/>
        </authorList>
    </citation>
    <scope>NUCLEOTIDE SEQUENCE [LARGE SCALE GENOMIC DNA]</scope>
    <source>
        <strain evidence="3">cv. HAL2</strain>
    </source>
</reference>
<protein>
    <submittedName>
        <fullName evidence="2">Uncharacterized protein</fullName>
    </submittedName>
</protein>
<feature type="region of interest" description="Disordered" evidence="1">
    <location>
        <begin position="1"/>
        <end position="33"/>
    </location>
</feature>
<evidence type="ECO:0000256" key="1">
    <source>
        <dbReference type="SAM" id="MobiDB-lite"/>
    </source>
</evidence>
<dbReference type="AlphaFoldDB" id="A0A2T7CT39"/>
<feature type="compositionally biased region" description="Basic and acidic residues" evidence="1">
    <location>
        <begin position="100"/>
        <end position="111"/>
    </location>
</feature>
<sequence length="123" mass="13513">MGSRRPHRSRSQFPYPMLRPSASTMPPMSSSPQITDEAAIFCPPRSVAPWFGQSVDEVVGNQIELSLGDVTRGQHVASYSITTLLATSSVLRRRMPAAALDREPESVVRPEEQDDDDDDQSGV</sequence>
<gene>
    <name evidence="2" type="ORF">GQ55_7G086000</name>
</gene>
<evidence type="ECO:0000313" key="3">
    <source>
        <dbReference type="Proteomes" id="UP000244336"/>
    </source>
</evidence>